<evidence type="ECO:0000256" key="4">
    <source>
        <dbReference type="ARBA" id="ARBA00023212"/>
    </source>
</evidence>
<feature type="region of interest" description="Disordered" evidence="6">
    <location>
        <begin position="173"/>
        <end position="217"/>
    </location>
</feature>
<keyword evidence="9" id="KW-1185">Reference proteome</keyword>
<dbReference type="InterPro" id="IPR052102">
    <property type="entry name" value="Enkurin_domain-protein"/>
</dbReference>
<dbReference type="PROSITE" id="PS51665">
    <property type="entry name" value="ENKURIN"/>
    <property type="match status" value="1"/>
</dbReference>
<keyword evidence="3" id="KW-0963">Cytoplasm</keyword>
<dbReference type="PANTHER" id="PTHR21490">
    <property type="entry name" value="ENKURIN-RELATED"/>
    <property type="match status" value="1"/>
</dbReference>
<proteinExistence type="predicted"/>
<dbReference type="Pfam" id="PF13864">
    <property type="entry name" value="Enkurin"/>
    <property type="match status" value="1"/>
</dbReference>
<evidence type="ECO:0000313" key="9">
    <source>
        <dbReference type="Proteomes" id="UP000183832"/>
    </source>
</evidence>
<dbReference type="InterPro" id="IPR027012">
    <property type="entry name" value="Enkurin_dom"/>
</dbReference>
<name>A0A1J1HE08_9DIPT</name>
<sequence length="342" mass="39265">METLRGIFPVTQPPPKRDFLRENVMRIKHIQRTRNSGKETEYLNKFSKPIKCRKFSSNDNNSRSTNSLVAYPSKSTVNNLRRAMSTMFIQDQKEIGVQTVDTNDEYFLKDSIIRFPSASSIRSGKARPTSSCQRTQIGSRDNLDTAESLPKSRLTNHSNRNEIVNNYISSLDEYPGKQSVSKRNPPVSILKNSSSTSIQKSNKNYINESQRKEKITEKHKNECAQLIDISDEEDFSQEKDSLAEKEISANDATKETTKTAEMDPDCPEGHVALSDSERLETLKVAKKRFKELVDELNRLPMTCETLRVRNRKIAIEKELRTLETNMRVFSRTKVYVKLETNN</sequence>
<feature type="compositionally biased region" description="Polar residues" evidence="6">
    <location>
        <begin position="190"/>
        <end position="208"/>
    </location>
</feature>
<evidence type="ECO:0000256" key="2">
    <source>
        <dbReference type="ARBA" id="ARBA00004245"/>
    </source>
</evidence>
<dbReference type="GO" id="GO:0005881">
    <property type="term" value="C:cytoplasmic microtubule"/>
    <property type="evidence" value="ECO:0007669"/>
    <property type="project" value="TreeGrafter"/>
</dbReference>
<evidence type="ECO:0000256" key="5">
    <source>
        <dbReference type="ARBA" id="ARBA00023273"/>
    </source>
</evidence>
<feature type="domain" description="Enkurin" evidence="7">
    <location>
        <begin position="245"/>
        <end position="337"/>
    </location>
</feature>
<organism evidence="8 9">
    <name type="scientific">Clunio marinus</name>
    <dbReference type="NCBI Taxonomy" id="568069"/>
    <lineage>
        <taxon>Eukaryota</taxon>
        <taxon>Metazoa</taxon>
        <taxon>Ecdysozoa</taxon>
        <taxon>Arthropoda</taxon>
        <taxon>Hexapoda</taxon>
        <taxon>Insecta</taxon>
        <taxon>Pterygota</taxon>
        <taxon>Neoptera</taxon>
        <taxon>Endopterygota</taxon>
        <taxon>Diptera</taxon>
        <taxon>Nematocera</taxon>
        <taxon>Chironomoidea</taxon>
        <taxon>Chironomidae</taxon>
        <taxon>Clunio</taxon>
    </lineage>
</organism>
<reference evidence="8 9" key="1">
    <citation type="submission" date="2015-04" db="EMBL/GenBank/DDBJ databases">
        <authorList>
            <person name="Syromyatnikov M.Y."/>
            <person name="Popov V.N."/>
        </authorList>
    </citation>
    <scope>NUCLEOTIDE SEQUENCE [LARGE SCALE GENOMIC DNA]</scope>
</reference>
<keyword evidence="5" id="KW-0966">Cell projection</keyword>
<dbReference type="PANTHER" id="PTHR21490:SF2">
    <property type="entry name" value="ENKURIN DOMAIN-CONTAINING PROTEIN 1"/>
    <property type="match status" value="1"/>
</dbReference>
<protein>
    <submittedName>
        <fullName evidence="8">CLUMA_CG000005, isoform A</fullName>
    </submittedName>
</protein>
<dbReference type="AlphaFoldDB" id="A0A1J1HE08"/>
<dbReference type="STRING" id="568069.A0A1J1HE08"/>
<gene>
    <name evidence="8" type="primary">putative CG11125</name>
    <name evidence="8" type="ORF">CLUMA_CG000005</name>
</gene>
<dbReference type="EMBL" id="CVRI01000001">
    <property type="protein sequence ID" value="CRK86200.1"/>
    <property type="molecule type" value="Genomic_DNA"/>
</dbReference>
<evidence type="ECO:0000313" key="8">
    <source>
        <dbReference type="EMBL" id="CRK86200.1"/>
    </source>
</evidence>
<feature type="compositionally biased region" description="Polar residues" evidence="6">
    <location>
        <begin position="119"/>
        <end position="139"/>
    </location>
</feature>
<keyword evidence="4" id="KW-0206">Cytoskeleton</keyword>
<dbReference type="Proteomes" id="UP000183832">
    <property type="component" value="Unassembled WGS sequence"/>
</dbReference>
<evidence type="ECO:0000256" key="6">
    <source>
        <dbReference type="SAM" id="MobiDB-lite"/>
    </source>
</evidence>
<feature type="region of interest" description="Disordered" evidence="6">
    <location>
        <begin position="119"/>
        <end position="160"/>
    </location>
</feature>
<evidence type="ECO:0000256" key="3">
    <source>
        <dbReference type="ARBA" id="ARBA00022490"/>
    </source>
</evidence>
<dbReference type="GO" id="GO:0005929">
    <property type="term" value="C:cilium"/>
    <property type="evidence" value="ECO:0007669"/>
    <property type="project" value="UniProtKB-SubCell"/>
</dbReference>
<accession>A0A1J1HE08</accession>
<comment type="subcellular location">
    <subcellularLocation>
        <location evidence="1">Cell projection</location>
        <location evidence="1">Cilium</location>
    </subcellularLocation>
    <subcellularLocation>
        <location evidence="2">Cytoplasm</location>
        <location evidence="2">Cytoskeleton</location>
    </subcellularLocation>
</comment>
<dbReference type="OrthoDB" id="10264920at2759"/>
<evidence type="ECO:0000256" key="1">
    <source>
        <dbReference type="ARBA" id="ARBA00004138"/>
    </source>
</evidence>
<evidence type="ECO:0000259" key="7">
    <source>
        <dbReference type="PROSITE" id="PS51665"/>
    </source>
</evidence>